<gene>
    <name evidence="2" type="ORF">MM415A02121_0005</name>
    <name evidence="3" type="ORF">MM415B03783_0006</name>
</gene>
<dbReference type="EMBL" id="MT143252">
    <property type="protein sequence ID" value="QJA94683.1"/>
    <property type="molecule type" value="Genomic_DNA"/>
</dbReference>
<protein>
    <submittedName>
        <fullName evidence="3">Putative oxidoreductase family protein</fullName>
    </submittedName>
</protein>
<dbReference type="Gene3D" id="3.40.50.720">
    <property type="entry name" value="NAD(P)-binding Rossmann-like Domain"/>
    <property type="match status" value="2"/>
</dbReference>
<organism evidence="3">
    <name type="scientific">viral metagenome</name>
    <dbReference type="NCBI Taxonomy" id="1070528"/>
    <lineage>
        <taxon>unclassified sequences</taxon>
        <taxon>metagenomes</taxon>
        <taxon>organismal metagenomes</taxon>
    </lineage>
</organism>
<dbReference type="AlphaFoldDB" id="A0A6M3LJL2"/>
<dbReference type="InterPro" id="IPR000683">
    <property type="entry name" value="Gfo/Idh/MocA-like_OxRdtase_N"/>
</dbReference>
<dbReference type="GO" id="GO:0000166">
    <property type="term" value="F:nucleotide binding"/>
    <property type="evidence" value="ECO:0007669"/>
    <property type="project" value="InterPro"/>
</dbReference>
<evidence type="ECO:0000313" key="3">
    <source>
        <dbReference type="EMBL" id="QJA94683.1"/>
    </source>
</evidence>
<dbReference type="PANTHER" id="PTHR43377:SF1">
    <property type="entry name" value="BILIVERDIN REDUCTASE A"/>
    <property type="match status" value="1"/>
</dbReference>
<evidence type="ECO:0000259" key="1">
    <source>
        <dbReference type="Pfam" id="PF01408"/>
    </source>
</evidence>
<accession>A0A6M3LJL2</accession>
<dbReference type="PANTHER" id="PTHR43377">
    <property type="entry name" value="BILIVERDIN REDUCTASE A"/>
    <property type="match status" value="1"/>
</dbReference>
<dbReference type="EMBL" id="MT142069">
    <property type="protein sequence ID" value="QJA74023.1"/>
    <property type="molecule type" value="Genomic_DNA"/>
</dbReference>
<reference evidence="3" key="1">
    <citation type="submission" date="2020-03" db="EMBL/GenBank/DDBJ databases">
        <title>The deep terrestrial virosphere.</title>
        <authorList>
            <person name="Holmfeldt K."/>
            <person name="Nilsson E."/>
            <person name="Simone D."/>
            <person name="Lopez-Fernandez M."/>
            <person name="Wu X."/>
            <person name="de Brujin I."/>
            <person name="Lundin D."/>
            <person name="Andersson A."/>
            <person name="Bertilsson S."/>
            <person name="Dopson M."/>
        </authorList>
    </citation>
    <scope>NUCLEOTIDE SEQUENCE</scope>
    <source>
        <strain evidence="2">MM415A02121</strain>
        <strain evidence="3">MM415B03783</strain>
    </source>
</reference>
<evidence type="ECO:0000313" key="2">
    <source>
        <dbReference type="EMBL" id="QJA74023.1"/>
    </source>
</evidence>
<proteinExistence type="predicted"/>
<dbReference type="InterPro" id="IPR051450">
    <property type="entry name" value="Gfo/Idh/MocA_Oxidoreductases"/>
</dbReference>
<dbReference type="Pfam" id="PF01408">
    <property type="entry name" value="GFO_IDH_MocA"/>
    <property type="match status" value="1"/>
</dbReference>
<sequence length="350" mass="39706">MTGKAVVIGLGKIGFSFGLDTLRKQPASHLACYSEILPQNMIGVCDVDEQKLRQIEYDYMPQIGYACQDVEELLGEFEPEIVSIATPTPTHVNIVKDVAKFECVKAIFLEKPIAQNIRDAKEMIQVCKDADIRLSVNYTRRWNPVYQRYVGESFDMAIGLHPGPIVRTGSHMLDLFNLYFGKPLHVRAFGGPEENYLEEEYNDYNINGYVQYAGGSATLISGMHRPNTVLFELDLFSKSRRVRFVDNGDKTFHYRLAPGGYSDLNEYQVEMMIRSGHEQIMEHTVNYTTPLMMAIEQTINCIRFPLMNFCSGEAALEALKVALGIHYSAMHGNKRLQLDKLPDAYGVRTY</sequence>
<dbReference type="SUPFAM" id="SSF51735">
    <property type="entry name" value="NAD(P)-binding Rossmann-fold domains"/>
    <property type="match status" value="1"/>
</dbReference>
<name>A0A6M3LJL2_9ZZZZ</name>
<feature type="domain" description="Gfo/Idh/MocA-like oxidoreductase N-terminal" evidence="1">
    <location>
        <begin position="5"/>
        <end position="138"/>
    </location>
</feature>
<dbReference type="InterPro" id="IPR036291">
    <property type="entry name" value="NAD(P)-bd_dom_sf"/>
</dbReference>
<dbReference type="Gene3D" id="3.30.360.10">
    <property type="entry name" value="Dihydrodipicolinate Reductase, domain 2"/>
    <property type="match status" value="1"/>
</dbReference>